<dbReference type="GO" id="GO:0008270">
    <property type="term" value="F:zinc ion binding"/>
    <property type="evidence" value="ECO:0007669"/>
    <property type="project" value="UniProtKB-KW"/>
</dbReference>
<dbReference type="PANTHER" id="PTHR33823:SF2">
    <property type="entry name" value="RNA POLYMERASE-BINDING TRANSCRIPTION FACTOR DKSA"/>
    <property type="match status" value="1"/>
</dbReference>
<gene>
    <name evidence="6" type="primary">dksA2</name>
    <name evidence="6" type="ordered locus">HRM2_07430</name>
</gene>
<evidence type="ECO:0000259" key="5">
    <source>
        <dbReference type="Pfam" id="PF01258"/>
    </source>
</evidence>
<dbReference type="STRING" id="177437.HRM2_07430"/>
<sequence length="114" mass="12743">MENQQRLKLKENIKEKLKPIKKTIESYELLIKPVSPDNAIGRLTRMEAINSKSMNEAALKRARITLSKLERALARIGSPDFGLCSACEEPIPFARLMILPETELCVKCAGNMGS</sequence>
<organism evidence="6 7">
    <name type="scientific">Desulforapulum autotrophicum (strain ATCC 43914 / DSM 3382 / VKM B-1955 / HRM2)</name>
    <name type="common">Desulfobacterium autotrophicum</name>
    <dbReference type="NCBI Taxonomy" id="177437"/>
    <lineage>
        <taxon>Bacteria</taxon>
        <taxon>Pseudomonadati</taxon>
        <taxon>Thermodesulfobacteriota</taxon>
        <taxon>Desulfobacteria</taxon>
        <taxon>Desulfobacterales</taxon>
        <taxon>Desulfobacteraceae</taxon>
        <taxon>Desulforapulum</taxon>
    </lineage>
</organism>
<dbReference type="InterPro" id="IPR020458">
    <property type="entry name" value="Znf_DskA_TraR_CS"/>
</dbReference>
<dbReference type="PROSITE" id="PS01102">
    <property type="entry name" value="ZF_DKSA_1"/>
    <property type="match status" value="1"/>
</dbReference>
<dbReference type="HOGENOM" id="CLU_043144_3_3_7"/>
<dbReference type="Gene3D" id="1.20.120.910">
    <property type="entry name" value="DksA, coiled-coil domain"/>
    <property type="match status" value="1"/>
</dbReference>
<dbReference type="OrthoDB" id="1121111at2"/>
<name>C0QJK4_DESAH</name>
<dbReference type="SUPFAM" id="SSF57716">
    <property type="entry name" value="Glucocorticoid receptor-like (DNA-binding domain)"/>
    <property type="match status" value="1"/>
</dbReference>
<accession>C0QJK4</accession>
<proteinExistence type="predicted"/>
<dbReference type="Proteomes" id="UP000000442">
    <property type="component" value="Chromosome"/>
</dbReference>
<feature type="domain" description="Zinc finger DksA/TraR C4-type" evidence="5">
    <location>
        <begin position="80"/>
        <end position="110"/>
    </location>
</feature>
<dbReference type="Pfam" id="PF01258">
    <property type="entry name" value="zf-dskA_traR"/>
    <property type="match status" value="1"/>
</dbReference>
<dbReference type="PANTHER" id="PTHR33823">
    <property type="entry name" value="RNA POLYMERASE-BINDING TRANSCRIPTION FACTOR DKSA-RELATED"/>
    <property type="match status" value="1"/>
</dbReference>
<evidence type="ECO:0000313" key="6">
    <source>
        <dbReference type="EMBL" id="ACN13857.1"/>
    </source>
</evidence>
<dbReference type="KEGG" id="dat:HRM2_07430"/>
<evidence type="ECO:0000256" key="4">
    <source>
        <dbReference type="PROSITE-ProRule" id="PRU00510"/>
    </source>
</evidence>
<dbReference type="EMBL" id="CP001087">
    <property type="protein sequence ID" value="ACN13857.1"/>
    <property type="molecule type" value="Genomic_DNA"/>
</dbReference>
<dbReference type="AlphaFoldDB" id="C0QJK4"/>
<reference evidence="6 7" key="1">
    <citation type="journal article" date="2009" name="Environ. Microbiol.">
        <title>Genome sequence of Desulfobacterium autotrophicum HRM2, a marine sulfate reducer oxidizing organic carbon completely to carbon dioxide.</title>
        <authorList>
            <person name="Strittmatter A.W."/>
            <person name="Liesegang H."/>
            <person name="Rabus R."/>
            <person name="Decker I."/>
            <person name="Amann J."/>
            <person name="Andres S."/>
            <person name="Henne A."/>
            <person name="Fricke W.F."/>
            <person name="Martinez-Arias R."/>
            <person name="Bartels D."/>
            <person name="Goesmann A."/>
            <person name="Krause L."/>
            <person name="Puehler A."/>
            <person name="Klenk H.P."/>
            <person name="Richter M."/>
            <person name="Schuler M."/>
            <person name="Gloeckner F.O."/>
            <person name="Meyerdierks A."/>
            <person name="Gottschalk G."/>
            <person name="Amann R."/>
        </authorList>
    </citation>
    <scope>NUCLEOTIDE SEQUENCE [LARGE SCALE GENOMIC DNA]</scope>
    <source>
        <strain evidence="7">ATCC 43914 / DSM 3382 / HRM2</strain>
    </source>
</reference>
<dbReference type="eggNOG" id="COG1734">
    <property type="taxonomic scope" value="Bacteria"/>
</dbReference>
<dbReference type="InterPro" id="IPR000962">
    <property type="entry name" value="Znf_DskA_TraR"/>
</dbReference>
<protein>
    <submittedName>
        <fullName evidence="6">DksA2</fullName>
    </submittedName>
</protein>
<keyword evidence="2" id="KW-0863">Zinc-finger</keyword>
<evidence type="ECO:0000313" key="7">
    <source>
        <dbReference type="Proteomes" id="UP000000442"/>
    </source>
</evidence>
<keyword evidence="3" id="KW-0862">Zinc</keyword>
<feature type="zinc finger region" description="dksA C4-type" evidence="4">
    <location>
        <begin position="84"/>
        <end position="108"/>
    </location>
</feature>
<keyword evidence="7" id="KW-1185">Reference proteome</keyword>
<dbReference type="PROSITE" id="PS51128">
    <property type="entry name" value="ZF_DKSA_2"/>
    <property type="match status" value="1"/>
</dbReference>
<keyword evidence="1" id="KW-0479">Metal-binding</keyword>
<evidence type="ECO:0000256" key="3">
    <source>
        <dbReference type="ARBA" id="ARBA00022833"/>
    </source>
</evidence>
<evidence type="ECO:0000256" key="1">
    <source>
        <dbReference type="ARBA" id="ARBA00022723"/>
    </source>
</evidence>
<evidence type="ECO:0000256" key="2">
    <source>
        <dbReference type="ARBA" id="ARBA00022771"/>
    </source>
</evidence>